<keyword evidence="5" id="KW-1185">Reference proteome</keyword>
<dbReference type="GO" id="GO:0004659">
    <property type="term" value="F:prenyltransferase activity"/>
    <property type="evidence" value="ECO:0007669"/>
    <property type="project" value="InterPro"/>
</dbReference>
<feature type="non-terminal residue" evidence="4">
    <location>
        <position position="373"/>
    </location>
</feature>
<dbReference type="OrthoDB" id="9927103at2759"/>
<evidence type="ECO:0000313" key="5">
    <source>
        <dbReference type="Proteomes" id="UP000051952"/>
    </source>
</evidence>
<evidence type="ECO:0000256" key="3">
    <source>
        <dbReference type="RuleBase" id="RU004466"/>
    </source>
</evidence>
<dbReference type="PANTHER" id="PTHR12001">
    <property type="entry name" value="GERANYLGERANYL PYROPHOSPHATE SYNTHASE"/>
    <property type="match status" value="1"/>
</dbReference>
<dbReference type="Gene3D" id="1.10.600.10">
    <property type="entry name" value="Farnesyl Diphosphate Synthase"/>
    <property type="match status" value="2"/>
</dbReference>
<dbReference type="Proteomes" id="UP000051952">
    <property type="component" value="Unassembled WGS sequence"/>
</dbReference>
<sequence length="373" mass="42030">MLPRQESSRLVAPPPIGQLLADDIMAPFRHVAALESKQFRGALVDAFDEWLHLPPSAAGEVKAVVEMLHNASLIVDDIEDSSNLRRGARAAHRVYGMPLALNAANTAYFVALSRLMGASSVVTTELETTTQSSREDDDAQRPKLHSWTDWVRRLDFSFDVIAENHFSFDVIAEHYHHAASSGTSATSSSLTLKLCEIFSHEMIELHHGQGLDIYWRDMVQCPTLEEYDEMVLKKTGGLFRLAIRFMIALSPLPACMKEGEEDASDSKADHVRKVGELFAALIPLVNDIGVFFQTLDDYLNVCNEDYHKNKSYCEDLTEGKFSYPVIHCLHHQATRGDKTLMHILRQRPTDHEVKRYCVDMMRQAGSLEACKQR</sequence>
<keyword evidence="1" id="KW-0479">Metal-binding</keyword>
<dbReference type="GO" id="GO:0008299">
    <property type="term" value="P:isoprenoid biosynthetic process"/>
    <property type="evidence" value="ECO:0007669"/>
    <property type="project" value="InterPro"/>
</dbReference>
<dbReference type="InterPro" id="IPR033749">
    <property type="entry name" value="Polyprenyl_synt_CS"/>
</dbReference>
<evidence type="ECO:0000313" key="4">
    <source>
        <dbReference type="EMBL" id="CUG89550.1"/>
    </source>
</evidence>
<dbReference type="PROSITE" id="PS00723">
    <property type="entry name" value="POLYPRENYL_SYNTHASE_1"/>
    <property type="match status" value="1"/>
</dbReference>
<accession>A0A0S4JDW7</accession>
<keyword evidence="3" id="KW-0808">Transferase</keyword>
<dbReference type="AlphaFoldDB" id="A0A0S4JDW7"/>
<gene>
    <name evidence="4" type="ORF">BSAL_22010</name>
</gene>
<dbReference type="EMBL" id="CYKH01001749">
    <property type="protein sequence ID" value="CUG89550.1"/>
    <property type="molecule type" value="Genomic_DNA"/>
</dbReference>
<protein>
    <submittedName>
        <fullName evidence="4">Polyprenyl synthetase, putative</fullName>
    </submittedName>
</protein>
<dbReference type="GO" id="GO:0046872">
    <property type="term" value="F:metal ion binding"/>
    <property type="evidence" value="ECO:0007669"/>
    <property type="project" value="UniProtKB-KW"/>
</dbReference>
<reference evidence="5" key="1">
    <citation type="submission" date="2015-09" db="EMBL/GenBank/DDBJ databases">
        <authorList>
            <consortium name="Pathogen Informatics"/>
        </authorList>
    </citation>
    <scope>NUCLEOTIDE SEQUENCE [LARGE SCALE GENOMIC DNA]</scope>
    <source>
        <strain evidence="5">Lake Konstanz</strain>
    </source>
</reference>
<evidence type="ECO:0000256" key="1">
    <source>
        <dbReference type="ARBA" id="ARBA00022723"/>
    </source>
</evidence>
<name>A0A0S4JDW7_BODSA</name>
<proteinExistence type="inferred from homology"/>
<comment type="similarity">
    <text evidence="3">Belongs to the FPP/GGPP synthase family.</text>
</comment>
<dbReference type="SUPFAM" id="SSF48576">
    <property type="entry name" value="Terpenoid synthases"/>
    <property type="match status" value="2"/>
</dbReference>
<evidence type="ECO:0000256" key="2">
    <source>
        <dbReference type="ARBA" id="ARBA00022842"/>
    </source>
</evidence>
<dbReference type="Pfam" id="PF00348">
    <property type="entry name" value="polyprenyl_synt"/>
    <property type="match status" value="2"/>
</dbReference>
<dbReference type="InterPro" id="IPR000092">
    <property type="entry name" value="Polyprenyl_synt"/>
</dbReference>
<dbReference type="InterPro" id="IPR008949">
    <property type="entry name" value="Isoprenoid_synthase_dom_sf"/>
</dbReference>
<keyword evidence="2" id="KW-0460">Magnesium</keyword>
<dbReference type="PANTHER" id="PTHR12001:SF44">
    <property type="entry name" value="GERANYLGERANYL PYROPHOSPHATE SYNTHASE"/>
    <property type="match status" value="1"/>
</dbReference>
<dbReference type="VEuPathDB" id="TriTrypDB:BSAL_22010"/>
<organism evidence="4 5">
    <name type="scientific">Bodo saltans</name>
    <name type="common">Flagellated protozoan</name>
    <dbReference type="NCBI Taxonomy" id="75058"/>
    <lineage>
        <taxon>Eukaryota</taxon>
        <taxon>Discoba</taxon>
        <taxon>Euglenozoa</taxon>
        <taxon>Kinetoplastea</taxon>
        <taxon>Metakinetoplastina</taxon>
        <taxon>Eubodonida</taxon>
        <taxon>Bodonidae</taxon>
        <taxon>Bodo</taxon>
    </lineage>
</organism>